<feature type="compositionally biased region" description="Low complexity" evidence="9">
    <location>
        <begin position="416"/>
        <end position="436"/>
    </location>
</feature>
<feature type="region of interest" description="Disordered" evidence="9">
    <location>
        <begin position="414"/>
        <end position="503"/>
    </location>
</feature>
<evidence type="ECO:0000256" key="8">
    <source>
        <dbReference type="ARBA" id="ARBA00048679"/>
    </source>
</evidence>
<dbReference type="PANTHER" id="PTHR43289">
    <property type="entry name" value="MITOGEN-ACTIVATED PROTEIN KINASE KINASE KINASE 20-RELATED"/>
    <property type="match status" value="1"/>
</dbReference>
<dbReference type="FunFam" id="3.30.200.20:FF:000035">
    <property type="entry name" value="Serine/threonine protein kinase Stk1"/>
    <property type="match status" value="1"/>
</dbReference>
<dbReference type="RefSeq" id="WP_097197122.1">
    <property type="nucleotide sequence ID" value="NZ_OBQI01000008.1"/>
</dbReference>
<keyword evidence="12" id="KW-1185">Reference proteome</keyword>
<feature type="domain" description="Protein kinase" evidence="10">
    <location>
        <begin position="13"/>
        <end position="276"/>
    </location>
</feature>
<keyword evidence="2 11" id="KW-0723">Serine/threonine-protein kinase</keyword>
<keyword evidence="3" id="KW-0808">Transferase</keyword>
<dbReference type="SMART" id="SM00220">
    <property type="entry name" value="S_TKc"/>
    <property type="match status" value="1"/>
</dbReference>
<keyword evidence="4" id="KW-0547">Nucleotide-binding</keyword>
<dbReference type="GO" id="GO:0004674">
    <property type="term" value="F:protein serine/threonine kinase activity"/>
    <property type="evidence" value="ECO:0007669"/>
    <property type="project" value="UniProtKB-KW"/>
</dbReference>
<accession>A0A285VGV1</accession>
<dbReference type="OrthoDB" id="9769043at2"/>
<gene>
    <name evidence="11" type="ORF">SAMN05660748_4401</name>
</gene>
<dbReference type="PROSITE" id="PS00108">
    <property type="entry name" value="PROTEIN_KINASE_ST"/>
    <property type="match status" value="1"/>
</dbReference>
<evidence type="ECO:0000313" key="12">
    <source>
        <dbReference type="Proteomes" id="UP000219435"/>
    </source>
</evidence>
<evidence type="ECO:0000256" key="1">
    <source>
        <dbReference type="ARBA" id="ARBA00012513"/>
    </source>
</evidence>
<evidence type="ECO:0000256" key="9">
    <source>
        <dbReference type="SAM" id="MobiDB-lite"/>
    </source>
</evidence>
<feature type="region of interest" description="Disordered" evidence="9">
    <location>
        <begin position="281"/>
        <end position="301"/>
    </location>
</feature>
<dbReference type="InterPro" id="IPR000719">
    <property type="entry name" value="Prot_kinase_dom"/>
</dbReference>
<dbReference type="Pfam" id="PF00069">
    <property type="entry name" value="Pkinase"/>
    <property type="match status" value="1"/>
</dbReference>
<dbReference type="InterPro" id="IPR011009">
    <property type="entry name" value="Kinase-like_dom_sf"/>
</dbReference>
<feature type="compositionally biased region" description="Gly residues" evidence="9">
    <location>
        <begin position="477"/>
        <end position="503"/>
    </location>
</feature>
<dbReference type="EC" id="2.7.11.1" evidence="1"/>
<evidence type="ECO:0000256" key="6">
    <source>
        <dbReference type="ARBA" id="ARBA00022840"/>
    </source>
</evidence>
<evidence type="ECO:0000259" key="10">
    <source>
        <dbReference type="PROSITE" id="PS50011"/>
    </source>
</evidence>
<sequence>MAEPGLRVLGGRYELGALLATGGQGQVWRARDTVLSRAVAVKVLRSEFTGDPTFLARFRAEAQHAALVAHRHIAALYDYGELDDAVTGERLAFLVMELVEGESLAELLVRQPRLGVPRTLAVLRQAADALAAAHAAGLVHRDVKPGNVLVAPDGTVKITDFGIAVSASSVPLTKTGQVVGTAHYLSPEQAAGSRAGVASDVYALGLIGYECLAGRRAFDGESSVQIALSQLRDAPDPLPEDVPEQVRALIEHAMVKDPGQRLPDGAAFRDAIDDVLAGRRLPAPPVPDTSPLPLEGHSSGARRRTRVLAPLAALLVGAGVGIAALQLAGDAAVPPAAAASEAPGTVLLAAADHLGRPVAEVEADLGRLGLRVQRTADPVAAGTAGTVARISPTGAVPRGALITLAVAVGEPEPAPGDGAVVTDVGAGSPAPGSSLPSPSPAPAPVSSPEPLPVPPSGGSGTAPGGPAGNAGTPAVGNGQGAGTPTGPGNNNGNGKGNGGRGNG</sequence>
<dbReference type="Proteomes" id="UP000219435">
    <property type="component" value="Unassembled WGS sequence"/>
</dbReference>
<dbReference type="FunFam" id="1.10.510.10:FF:000021">
    <property type="entry name" value="Serine/threonine protein kinase"/>
    <property type="match status" value="1"/>
</dbReference>
<dbReference type="PROSITE" id="PS50011">
    <property type="entry name" value="PROTEIN_KINASE_DOM"/>
    <property type="match status" value="1"/>
</dbReference>
<dbReference type="SUPFAM" id="SSF56112">
    <property type="entry name" value="Protein kinase-like (PK-like)"/>
    <property type="match status" value="1"/>
</dbReference>
<dbReference type="InterPro" id="IPR008271">
    <property type="entry name" value="Ser/Thr_kinase_AS"/>
</dbReference>
<evidence type="ECO:0000256" key="7">
    <source>
        <dbReference type="ARBA" id="ARBA00047899"/>
    </source>
</evidence>
<feature type="compositionally biased region" description="Pro residues" evidence="9">
    <location>
        <begin position="437"/>
        <end position="455"/>
    </location>
</feature>
<dbReference type="AlphaFoldDB" id="A0A285VGV1"/>
<proteinExistence type="predicted"/>
<dbReference type="CDD" id="cd14014">
    <property type="entry name" value="STKc_PknB_like"/>
    <property type="match status" value="1"/>
</dbReference>
<keyword evidence="5 11" id="KW-0418">Kinase</keyword>
<reference evidence="12" key="1">
    <citation type="submission" date="2017-08" db="EMBL/GenBank/DDBJ databases">
        <authorList>
            <person name="Varghese N."/>
            <person name="Submissions S."/>
        </authorList>
    </citation>
    <scope>NUCLEOTIDE SEQUENCE [LARGE SCALE GENOMIC DNA]</scope>
    <source>
        <strain evidence="12">DSM 4725</strain>
    </source>
</reference>
<feature type="compositionally biased region" description="Gly residues" evidence="9">
    <location>
        <begin position="457"/>
        <end position="468"/>
    </location>
</feature>
<keyword evidence="6" id="KW-0067">ATP-binding</keyword>
<dbReference type="PANTHER" id="PTHR43289:SF6">
    <property type="entry name" value="SERINE_THREONINE-PROTEIN KINASE NEKL-3"/>
    <property type="match status" value="1"/>
</dbReference>
<protein>
    <recommendedName>
        <fullName evidence="1">non-specific serine/threonine protein kinase</fullName>
        <ecNumber evidence="1">2.7.11.1</ecNumber>
    </recommendedName>
</protein>
<evidence type="ECO:0000256" key="4">
    <source>
        <dbReference type="ARBA" id="ARBA00022741"/>
    </source>
</evidence>
<comment type="catalytic activity">
    <reaction evidence="8">
        <text>L-seryl-[protein] + ATP = O-phospho-L-seryl-[protein] + ADP + H(+)</text>
        <dbReference type="Rhea" id="RHEA:17989"/>
        <dbReference type="Rhea" id="RHEA-COMP:9863"/>
        <dbReference type="Rhea" id="RHEA-COMP:11604"/>
        <dbReference type="ChEBI" id="CHEBI:15378"/>
        <dbReference type="ChEBI" id="CHEBI:29999"/>
        <dbReference type="ChEBI" id="CHEBI:30616"/>
        <dbReference type="ChEBI" id="CHEBI:83421"/>
        <dbReference type="ChEBI" id="CHEBI:456216"/>
        <dbReference type="EC" id="2.7.11.1"/>
    </reaction>
</comment>
<evidence type="ECO:0000256" key="3">
    <source>
        <dbReference type="ARBA" id="ARBA00022679"/>
    </source>
</evidence>
<dbReference type="EMBL" id="OBQI01000008">
    <property type="protein sequence ID" value="SOC53334.1"/>
    <property type="molecule type" value="Genomic_DNA"/>
</dbReference>
<organism evidence="11 12">
    <name type="scientific">Blastococcus aggregatus</name>
    <dbReference type="NCBI Taxonomy" id="38502"/>
    <lineage>
        <taxon>Bacteria</taxon>
        <taxon>Bacillati</taxon>
        <taxon>Actinomycetota</taxon>
        <taxon>Actinomycetes</taxon>
        <taxon>Geodermatophilales</taxon>
        <taxon>Geodermatophilaceae</taxon>
        <taxon>Blastococcus</taxon>
    </lineage>
</organism>
<evidence type="ECO:0000256" key="5">
    <source>
        <dbReference type="ARBA" id="ARBA00022777"/>
    </source>
</evidence>
<dbReference type="Gene3D" id="3.30.200.20">
    <property type="entry name" value="Phosphorylase Kinase, domain 1"/>
    <property type="match status" value="1"/>
</dbReference>
<evidence type="ECO:0000313" key="11">
    <source>
        <dbReference type="EMBL" id="SOC53334.1"/>
    </source>
</evidence>
<dbReference type="GO" id="GO:0045717">
    <property type="term" value="P:negative regulation of fatty acid biosynthetic process"/>
    <property type="evidence" value="ECO:0007669"/>
    <property type="project" value="UniProtKB-ARBA"/>
</dbReference>
<name>A0A285VGV1_9ACTN</name>
<dbReference type="GO" id="GO:0005524">
    <property type="term" value="F:ATP binding"/>
    <property type="evidence" value="ECO:0007669"/>
    <property type="project" value="UniProtKB-KW"/>
</dbReference>
<comment type="catalytic activity">
    <reaction evidence="7">
        <text>L-threonyl-[protein] + ATP = O-phospho-L-threonyl-[protein] + ADP + H(+)</text>
        <dbReference type="Rhea" id="RHEA:46608"/>
        <dbReference type="Rhea" id="RHEA-COMP:11060"/>
        <dbReference type="Rhea" id="RHEA-COMP:11605"/>
        <dbReference type="ChEBI" id="CHEBI:15378"/>
        <dbReference type="ChEBI" id="CHEBI:30013"/>
        <dbReference type="ChEBI" id="CHEBI:30616"/>
        <dbReference type="ChEBI" id="CHEBI:61977"/>
        <dbReference type="ChEBI" id="CHEBI:456216"/>
        <dbReference type="EC" id="2.7.11.1"/>
    </reaction>
</comment>
<evidence type="ECO:0000256" key="2">
    <source>
        <dbReference type="ARBA" id="ARBA00022527"/>
    </source>
</evidence>
<dbReference type="Gene3D" id="1.10.510.10">
    <property type="entry name" value="Transferase(Phosphotransferase) domain 1"/>
    <property type="match status" value="1"/>
</dbReference>